<evidence type="ECO:0000256" key="7">
    <source>
        <dbReference type="SAM" id="Phobius"/>
    </source>
</evidence>
<proteinExistence type="predicted"/>
<keyword evidence="2" id="KW-1003">Cell membrane</keyword>
<evidence type="ECO:0000313" key="9">
    <source>
        <dbReference type="EMBL" id="GEM10264.1"/>
    </source>
</evidence>
<evidence type="ECO:0000256" key="4">
    <source>
        <dbReference type="ARBA" id="ARBA00022989"/>
    </source>
</evidence>
<dbReference type="PANTHER" id="PTHR34187:SF2">
    <property type="entry name" value="DUF202 DOMAIN-CONTAINING PROTEIN"/>
    <property type="match status" value="1"/>
</dbReference>
<dbReference type="InterPro" id="IPR052053">
    <property type="entry name" value="IM_YidH-like"/>
</dbReference>
<feature type="transmembrane region" description="Helical" evidence="7">
    <location>
        <begin position="209"/>
        <end position="229"/>
    </location>
</feature>
<dbReference type="OrthoDB" id="199599at2759"/>
<evidence type="ECO:0000256" key="5">
    <source>
        <dbReference type="ARBA" id="ARBA00023136"/>
    </source>
</evidence>
<protein>
    <submittedName>
        <fullName evidence="9">DUF202 domain protein</fullName>
    </submittedName>
</protein>
<evidence type="ECO:0000256" key="6">
    <source>
        <dbReference type="SAM" id="MobiDB-lite"/>
    </source>
</evidence>
<accession>A0A511KLB9</accession>
<feature type="compositionally biased region" description="Pro residues" evidence="6">
    <location>
        <begin position="64"/>
        <end position="76"/>
    </location>
</feature>
<evidence type="ECO:0000313" key="10">
    <source>
        <dbReference type="Proteomes" id="UP000321518"/>
    </source>
</evidence>
<name>A0A511KLB9_RHOTO</name>
<evidence type="ECO:0000256" key="1">
    <source>
        <dbReference type="ARBA" id="ARBA00004651"/>
    </source>
</evidence>
<organism evidence="9 10">
    <name type="scientific">Rhodotorula toruloides</name>
    <name type="common">Yeast</name>
    <name type="synonym">Rhodosporidium toruloides</name>
    <dbReference type="NCBI Taxonomy" id="5286"/>
    <lineage>
        <taxon>Eukaryota</taxon>
        <taxon>Fungi</taxon>
        <taxon>Dikarya</taxon>
        <taxon>Basidiomycota</taxon>
        <taxon>Pucciniomycotina</taxon>
        <taxon>Microbotryomycetes</taxon>
        <taxon>Sporidiobolales</taxon>
        <taxon>Sporidiobolaceae</taxon>
        <taxon>Rhodotorula</taxon>
    </lineage>
</organism>
<dbReference type="Proteomes" id="UP000321518">
    <property type="component" value="Unassembled WGS sequence"/>
</dbReference>
<dbReference type="InterPro" id="IPR003807">
    <property type="entry name" value="DUF202"/>
</dbReference>
<keyword evidence="4 7" id="KW-1133">Transmembrane helix</keyword>
<evidence type="ECO:0000259" key="8">
    <source>
        <dbReference type="Pfam" id="PF02656"/>
    </source>
</evidence>
<feature type="transmembrane region" description="Helical" evidence="7">
    <location>
        <begin position="249"/>
        <end position="269"/>
    </location>
</feature>
<feature type="compositionally biased region" description="Polar residues" evidence="6">
    <location>
        <begin position="10"/>
        <end position="26"/>
    </location>
</feature>
<evidence type="ECO:0000256" key="2">
    <source>
        <dbReference type="ARBA" id="ARBA00022475"/>
    </source>
</evidence>
<dbReference type="Pfam" id="PF02656">
    <property type="entry name" value="DUF202"/>
    <property type="match status" value="1"/>
</dbReference>
<dbReference type="GO" id="GO:0005886">
    <property type="term" value="C:plasma membrane"/>
    <property type="evidence" value="ECO:0007669"/>
    <property type="project" value="UniProtKB-SubCell"/>
</dbReference>
<dbReference type="EMBL" id="BJWK01000010">
    <property type="protein sequence ID" value="GEM10264.1"/>
    <property type="molecule type" value="Genomic_DNA"/>
</dbReference>
<evidence type="ECO:0000256" key="3">
    <source>
        <dbReference type="ARBA" id="ARBA00022692"/>
    </source>
</evidence>
<feature type="domain" description="DUF202" evidence="8">
    <location>
        <begin position="106"/>
        <end position="231"/>
    </location>
</feature>
<gene>
    <name evidence="9" type="ORF">Rt10032_c10g4281</name>
</gene>
<feature type="region of interest" description="Disordered" evidence="6">
    <location>
        <begin position="1"/>
        <end position="87"/>
    </location>
</feature>
<comment type="subcellular location">
    <subcellularLocation>
        <location evidence="1">Cell membrane</location>
        <topology evidence="1">Multi-pass membrane protein</topology>
    </subcellularLocation>
</comment>
<sequence length="271" mass="28784">MDTPKARHTGSASVLASHPTQTSSVADSPLTGPLDPPTSTNSLPEQHMRMRGTSSSIDRKNDPPDTPLAPGPPPQPTAQQKTQGSKNTKRWFGLVWVLENKGAVARDHLAGERTFLAWLRTSLALASIGIAVTQLFRLPSASTTTKSATPTSLPSSAAQLSSAISAFATADPSFATSIVPILRAQQAQIDAAQAMIQDSSKYRKLGKPIGGTFIMLALVFLLLGIHRYFVIQLALMREPSQFPPSRRSVGLGSFCVGALILATFVSILATQ</sequence>
<keyword evidence="3 7" id="KW-0812">Transmembrane</keyword>
<dbReference type="AlphaFoldDB" id="A0A511KLB9"/>
<dbReference type="PANTHER" id="PTHR34187">
    <property type="entry name" value="FGR18P"/>
    <property type="match status" value="1"/>
</dbReference>
<reference evidence="9 10" key="1">
    <citation type="submission" date="2019-07" db="EMBL/GenBank/DDBJ databases">
        <title>Rhodotorula toruloides NBRC10032 genome sequencing.</title>
        <authorList>
            <person name="Shida Y."/>
            <person name="Takaku H."/>
            <person name="Ogasawara W."/>
            <person name="Mori K."/>
        </authorList>
    </citation>
    <scope>NUCLEOTIDE SEQUENCE [LARGE SCALE GENOMIC DNA]</scope>
    <source>
        <strain evidence="9 10">NBRC10032</strain>
    </source>
</reference>
<comment type="caution">
    <text evidence="9">The sequence shown here is derived from an EMBL/GenBank/DDBJ whole genome shotgun (WGS) entry which is preliminary data.</text>
</comment>
<keyword evidence="5 7" id="KW-0472">Membrane</keyword>